<keyword evidence="6" id="KW-1185">Reference proteome</keyword>
<dbReference type="PANTHER" id="PTHR46193">
    <property type="entry name" value="6-PHOSPHOGLUCONATE PHOSPHATASE"/>
    <property type="match status" value="1"/>
</dbReference>
<evidence type="ECO:0000256" key="2">
    <source>
        <dbReference type="ARBA" id="ARBA00006171"/>
    </source>
</evidence>
<dbReference type="NCBIfam" id="TIGR01549">
    <property type="entry name" value="HAD-SF-IA-v1"/>
    <property type="match status" value="1"/>
</dbReference>
<gene>
    <name evidence="5" type="ORF">OQ273_09905</name>
</gene>
<comment type="similarity">
    <text evidence="2">Belongs to the HAD-like hydrolase superfamily. CbbY/CbbZ/Gph/YieH family.</text>
</comment>
<dbReference type="InterPro" id="IPR006439">
    <property type="entry name" value="HAD-SF_hydro_IA"/>
</dbReference>
<dbReference type="InterPro" id="IPR023214">
    <property type="entry name" value="HAD_sf"/>
</dbReference>
<dbReference type="Gene3D" id="3.40.50.1000">
    <property type="entry name" value="HAD superfamily/HAD-like"/>
    <property type="match status" value="1"/>
</dbReference>
<dbReference type="InterPro" id="IPR023198">
    <property type="entry name" value="PGP-like_dom2"/>
</dbReference>
<evidence type="ECO:0000256" key="3">
    <source>
        <dbReference type="ARBA" id="ARBA00022723"/>
    </source>
</evidence>
<comment type="caution">
    <text evidence="5">The sequence shown here is derived from an EMBL/GenBank/DDBJ whole genome shotgun (WGS) entry which is preliminary data.</text>
</comment>
<dbReference type="GO" id="GO:0046872">
    <property type="term" value="F:metal ion binding"/>
    <property type="evidence" value="ECO:0007669"/>
    <property type="project" value="UniProtKB-KW"/>
</dbReference>
<sequence>MTNGNSPPALVIFDCDGVLVDTEMAINEVMSANLARYGLQLTPAACLALFKGGRMTDAMTQSRKMGAALPDSWIDEIYEEMHARLEAGVAAVEGIHEVIGRLDQRGIDLCVASNGSEKKMSISLGHAGLWDRFQDVLFSAHTHGVAKPDPGLFQLAAERFGVAAGHCVVVEDSVPGVRAARAAAMPCYGYAEHDDGKDLSVAGAEVFRNMRILPGLLGI</sequence>
<dbReference type="AlphaFoldDB" id="A0A9X3UHS1"/>
<dbReference type="SFLD" id="SFLDG01129">
    <property type="entry name" value="C1.5:_HAD__Beta-PGM__Phosphata"/>
    <property type="match status" value="1"/>
</dbReference>
<proteinExistence type="inferred from homology"/>
<reference evidence="5" key="1">
    <citation type="submission" date="2022-11" db="EMBL/GenBank/DDBJ databases">
        <title>Draft genome sequence of Hoeflea poritis E7-10 and Hoeflea prorocentri PM5-8, separated from scleractinian coral Porites lutea and marine dinoflagellate.</title>
        <authorList>
            <person name="Zhang G."/>
            <person name="Wei Q."/>
            <person name="Cai L."/>
        </authorList>
    </citation>
    <scope>NUCLEOTIDE SEQUENCE</scope>
    <source>
        <strain evidence="5">PM5-8</strain>
    </source>
</reference>
<dbReference type="InterPro" id="IPR036412">
    <property type="entry name" value="HAD-like_sf"/>
</dbReference>
<dbReference type="Gene3D" id="1.10.150.240">
    <property type="entry name" value="Putative phosphatase, domain 2"/>
    <property type="match status" value="1"/>
</dbReference>
<name>A0A9X3UHS1_9HYPH</name>
<accession>A0A9X3UHS1</accession>
<dbReference type="SUPFAM" id="SSF56784">
    <property type="entry name" value="HAD-like"/>
    <property type="match status" value="1"/>
</dbReference>
<organism evidence="5 6">
    <name type="scientific">Hoeflea prorocentri</name>
    <dbReference type="NCBI Taxonomy" id="1922333"/>
    <lineage>
        <taxon>Bacteria</taxon>
        <taxon>Pseudomonadati</taxon>
        <taxon>Pseudomonadota</taxon>
        <taxon>Alphaproteobacteria</taxon>
        <taxon>Hyphomicrobiales</taxon>
        <taxon>Rhizobiaceae</taxon>
        <taxon>Hoeflea</taxon>
    </lineage>
</organism>
<dbReference type="GO" id="GO:0003824">
    <property type="term" value="F:catalytic activity"/>
    <property type="evidence" value="ECO:0007669"/>
    <property type="project" value="UniProtKB-ARBA"/>
</dbReference>
<comment type="cofactor">
    <cofactor evidence="1">
        <name>Mg(2+)</name>
        <dbReference type="ChEBI" id="CHEBI:18420"/>
    </cofactor>
</comment>
<keyword evidence="3" id="KW-0479">Metal-binding</keyword>
<protein>
    <submittedName>
        <fullName evidence="5">HAD family phosphatase</fullName>
    </submittedName>
</protein>
<dbReference type="Pfam" id="PF00702">
    <property type="entry name" value="Hydrolase"/>
    <property type="match status" value="1"/>
</dbReference>
<evidence type="ECO:0000256" key="4">
    <source>
        <dbReference type="ARBA" id="ARBA00022842"/>
    </source>
</evidence>
<evidence type="ECO:0000313" key="6">
    <source>
        <dbReference type="Proteomes" id="UP001151234"/>
    </source>
</evidence>
<evidence type="ECO:0000313" key="5">
    <source>
        <dbReference type="EMBL" id="MDA5398883.1"/>
    </source>
</evidence>
<dbReference type="NCBIfam" id="TIGR01509">
    <property type="entry name" value="HAD-SF-IA-v3"/>
    <property type="match status" value="1"/>
</dbReference>
<dbReference type="InterPro" id="IPR051600">
    <property type="entry name" value="Beta-PGM-like"/>
</dbReference>
<dbReference type="Proteomes" id="UP001151234">
    <property type="component" value="Unassembled WGS sequence"/>
</dbReference>
<dbReference type="SFLD" id="SFLDS00003">
    <property type="entry name" value="Haloacid_Dehalogenase"/>
    <property type="match status" value="1"/>
</dbReference>
<dbReference type="EMBL" id="JAPJZI010000001">
    <property type="protein sequence ID" value="MDA5398883.1"/>
    <property type="molecule type" value="Genomic_DNA"/>
</dbReference>
<keyword evidence="4" id="KW-0460">Magnesium</keyword>
<dbReference type="RefSeq" id="WP_267990301.1">
    <property type="nucleotide sequence ID" value="NZ_JAPJZI010000001.1"/>
</dbReference>
<evidence type="ECO:0000256" key="1">
    <source>
        <dbReference type="ARBA" id="ARBA00001946"/>
    </source>
</evidence>
<dbReference type="PANTHER" id="PTHR46193:SF10">
    <property type="entry name" value="6-PHOSPHOGLUCONATE PHOSPHATASE"/>
    <property type="match status" value="1"/>
</dbReference>